<reference evidence="4" key="1">
    <citation type="submission" date="2016-06" db="UniProtKB">
        <authorList>
            <consortium name="WormBaseParasite"/>
        </authorList>
    </citation>
    <scope>IDENTIFICATION</scope>
</reference>
<evidence type="ECO:0000256" key="1">
    <source>
        <dbReference type="SAM" id="Phobius"/>
    </source>
</evidence>
<feature type="transmembrane region" description="Helical" evidence="1">
    <location>
        <begin position="91"/>
        <end position="114"/>
    </location>
</feature>
<organism evidence="4">
    <name type="scientific">Echinostoma caproni</name>
    <dbReference type="NCBI Taxonomy" id="27848"/>
    <lineage>
        <taxon>Eukaryota</taxon>
        <taxon>Metazoa</taxon>
        <taxon>Spiralia</taxon>
        <taxon>Lophotrochozoa</taxon>
        <taxon>Platyhelminthes</taxon>
        <taxon>Trematoda</taxon>
        <taxon>Digenea</taxon>
        <taxon>Plagiorchiida</taxon>
        <taxon>Echinostomata</taxon>
        <taxon>Echinostomatoidea</taxon>
        <taxon>Echinostomatidae</taxon>
        <taxon>Echinostoma</taxon>
    </lineage>
</organism>
<proteinExistence type="predicted"/>
<gene>
    <name evidence="2" type="ORF">ECPE_LOCUS7614</name>
</gene>
<reference evidence="2 3" key="2">
    <citation type="submission" date="2018-11" db="EMBL/GenBank/DDBJ databases">
        <authorList>
            <consortium name="Pathogen Informatics"/>
        </authorList>
    </citation>
    <scope>NUCLEOTIDE SEQUENCE [LARGE SCALE GENOMIC DNA]</scope>
    <source>
        <strain evidence="2 3">Egypt</strain>
    </source>
</reference>
<dbReference type="WBParaSite" id="ECPE_0000763001-mRNA-1">
    <property type="protein sequence ID" value="ECPE_0000763001-mRNA-1"/>
    <property type="gene ID" value="ECPE_0000763001"/>
</dbReference>
<keyword evidence="1" id="KW-1133">Transmembrane helix</keyword>
<sequence length="156" mass="16706">MSPIDSVHWVDIRCDIRDVWLTIIVEITLEIVDELSVVSCDFPGFALGNVVAAVASDIGKAEVFKLVVIVVIVIVFVDTTTVTAVDATATVVVTTTAFVVTTTVGIATAAVVVFRMMVLDFDDWNAKFNDSVPSDICTRPVEVISSDDSVHCLGSI</sequence>
<feature type="transmembrane region" description="Helical" evidence="1">
    <location>
        <begin position="66"/>
        <end position="85"/>
    </location>
</feature>
<dbReference type="AlphaFoldDB" id="A0A183AKX9"/>
<protein>
    <submittedName>
        <fullName evidence="2 4">Uncharacterized protein</fullName>
    </submittedName>
</protein>
<keyword evidence="1" id="KW-0472">Membrane</keyword>
<evidence type="ECO:0000313" key="3">
    <source>
        <dbReference type="Proteomes" id="UP000272942"/>
    </source>
</evidence>
<name>A0A183AKX9_9TREM</name>
<keyword evidence="3" id="KW-1185">Reference proteome</keyword>
<evidence type="ECO:0000313" key="4">
    <source>
        <dbReference type="WBParaSite" id="ECPE_0000763001-mRNA-1"/>
    </source>
</evidence>
<dbReference type="Proteomes" id="UP000272942">
    <property type="component" value="Unassembled WGS sequence"/>
</dbReference>
<accession>A0A183AKX9</accession>
<evidence type="ECO:0000313" key="2">
    <source>
        <dbReference type="EMBL" id="VDP81583.1"/>
    </source>
</evidence>
<keyword evidence="1" id="KW-0812">Transmembrane</keyword>
<dbReference type="EMBL" id="UZAN01044841">
    <property type="protein sequence ID" value="VDP81583.1"/>
    <property type="molecule type" value="Genomic_DNA"/>
</dbReference>